<dbReference type="EMBL" id="JAZGQO010000008">
    <property type="protein sequence ID" value="KAK6180389.1"/>
    <property type="molecule type" value="Genomic_DNA"/>
</dbReference>
<feature type="domain" description="Splicing factor Cactin C-terminal" evidence="4">
    <location>
        <begin position="582"/>
        <end position="706"/>
    </location>
</feature>
<dbReference type="GO" id="GO:0045292">
    <property type="term" value="P:mRNA cis splicing, via spliceosome"/>
    <property type="evidence" value="ECO:0007669"/>
    <property type="project" value="TreeGrafter"/>
</dbReference>
<dbReference type="InterPro" id="IPR019134">
    <property type="entry name" value="Cactin_C"/>
</dbReference>
<dbReference type="PANTHER" id="PTHR21737:SF4">
    <property type="entry name" value="SPLICING FACTOR CACTIN"/>
    <property type="match status" value="1"/>
</dbReference>
<dbReference type="Pfam" id="PF09732">
    <property type="entry name" value="CactinC_cactus"/>
    <property type="match status" value="1"/>
</dbReference>
<feature type="compositionally biased region" description="Polar residues" evidence="3">
    <location>
        <begin position="433"/>
        <end position="449"/>
    </location>
</feature>
<evidence type="ECO:0000256" key="3">
    <source>
        <dbReference type="SAM" id="MobiDB-lite"/>
    </source>
</evidence>
<evidence type="ECO:0000313" key="6">
    <source>
        <dbReference type="EMBL" id="KAK6180389.1"/>
    </source>
</evidence>
<evidence type="ECO:0000259" key="4">
    <source>
        <dbReference type="Pfam" id="PF09732"/>
    </source>
</evidence>
<comment type="similarity">
    <text evidence="1">Belongs to the CACTIN family.</text>
</comment>
<feature type="region of interest" description="Disordered" evidence="3">
    <location>
        <begin position="411"/>
        <end position="486"/>
    </location>
</feature>
<feature type="region of interest" description="Disordered" evidence="3">
    <location>
        <begin position="1"/>
        <end position="126"/>
    </location>
</feature>
<dbReference type="SMART" id="SM01050">
    <property type="entry name" value="CactinC_cactus"/>
    <property type="match status" value="1"/>
</dbReference>
<dbReference type="GO" id="GO:0005737">
    <property type="term" value="C:cytoplasm"/>
    <property type="evidence" value="ECO:0007669"/>
    <property type="project" value="TreeGrafter"/>
</dbReference>
<feature type="compositionally biased region" description="Low complexity" evidence="3">
    <location>
        <begin position="459"/>
        <end position="471"/>
    </location>
</feature>
<feature type="region of interest" description="Disordered" evidence="3">
    <location>
        <begin position="181"/>
        <end position="214"/>
    </location>
</feature>
<dbReference type="AlphaFoldDB" id="A0AAN8PNG1"/>
<feature type="compositionally biased region" description="Basic and acidic residues" evidence="3">
    <location>
        <begin position="72"/>
        <end position="126"/>
    </location>
</feature>
<dbReference type="PANTHER" id="PTHR21737">
    <property type="entry name" value="POLYGLUTAMINE BINDING PROTEIN 1/MARVEL MEMBRANE-ASSOCIATING DOMAIN CONTAINING 3"/>
    <property type="match status" value="1"/>
</dbReference>
<evidence type="ECO:0000256" key="1">
    <source>
        <dbReference type="ARBA" id="ARBA00006895"/>
    </source>
</evidence>
<evidence type="ECO:0000313" key="7">
    <source>
        <dbReference type="Proteomes" id="UP001347796"/>
    </source>
</evidence>
<sequence>MGNKEKKKSKHRSRSRDRSRSREHKKIKKEKRRPSSSEESSDESDASRSRSSRHKKSRKHKTHKHDRRKHSQSPDRKKSKRAEPIDPEKRKEEIRQEKELLKALETPEEKRARRMAKKELKERKRKEEMGWDKDYVGYSNADNPFGDEHLMDTFVWNKKLDKEGKKDMNVVDLQRHNKIKMGENRRELEKVKKRRQEREKQMEERDQEREQLQREKEAEYYRTWELQEDSFHLNQAKMRSQIRIQDGRAKPIDLLAKYISAEDDKLAIEMHEPYTYLYGLTMTDLEDLLEDIKVYLELEQGKNADYWRDIITVSQDELNKLRKLDTTSREYFGDRRDGINQAVTTEVADVFKGKSTNQLKLLETQIKSKLEGGEGIDIGYWESLLQQLKAHMARTRLRERHQDVLRQKLHELKREQGIEPTPLFPVKTEDGENTVSTSSPGDTTTSRTTEQVDIKQEEQPSTSGTTETQQTEEGKENSDDDDSSEEEIITEADIEQGFIDEYEAGGYSPKLMQPSNLDIDAVVYDPVDDLKKLELARSQVHSTGRVRLDGETEFEKKAREGMNDDEATFSVEVALDSQAFLWSDKYRPRKPRFFNRVHTGFEWNKYNQTHYDIDNPPPKIVQGYKFNIFYPDLIEKSKTPEYTVTPCENEKDFAILRFRASAPYEDIAFKVVNREWEYSYKRGFRCQFTNNIFQLWFHFKRFRYRR</sequence>
<dbReference type="GO" id="GO:0005681">
    <property type="term" value="C:spliceosomal complex"/>
    <property type="evidence" value="ECO:0007669"/>
    <property type="project" value="TreeGrafter"/>
</dbReference>
<organism evidence="6 7">
    <name type="scientific">Patella caerulea</name>
    <name type="common">Rayed Mediterranean limpet</name>
    <dbReference type="NCBI Taxonomy" id="87958"/>
    <lineage>
        <taxon>Eukaryota</taxon>
        <taxon>Metazoa</taxon>
        <taxon>Spiralia</taxon>
        <taxon>Lophotrochozoa</taxon>
        <taxon>Mollusca</taxon>
        <taxon>Gastropoda</taxon>
        <taxon>Patellogastropoda</taxon>
        <taxon>Patelloidea</taxon>
        <taxon>Patellidae</taxon>
        <taxon>Patella</taxon>
    </lineage>
</organism>
<proteinExistence type="inferred from homology"/>
<accession>A0AAN8PNG1</accession>
<dbReference type="Proteomes" id="UP001347796">
    <property type="component" value="Unassembled WGS sequence"/>
</dbReference>
<feature type="compositionally biased region" description="Basic residues" evidence="3">
    <location>
        <begin position="50"/>
        <end position="71"/>
    </location>
</feature>
<protein>
    <recommendedName>
        <fullName evidence="2">Splicing factor Cactin</fullName>
    </recommendedName>
</protein>
<reference evidence="6 7" key="1">
    <citation type="submission" date="2024-01" db="EMBL/GenBank/DDBJ databases">
        <title>The genome of the rayed Mediterranean limpet Patella caerulea (Linnaeus, 1758).</title>
        <authorList>
            <person name="Anh-Thu Weber A."/>
            <person name="Halstead-Nussloch G."/>
        </authorList>
    </citation>
    <scope>NUCLEOTIDE SEQUENCE [LARGE SCALE GENOMIC DNA]</scope>
    <source>
        <strain evidence="6">AATW-2023a</strain>
        <tissue evidence="6">Whole specimen</tissue>
    </source>
</reference>
<gene>
    <name evidence="6" type="ORF">SNE40_012554</name>
</gene>
<evidence type="ECO:0000259" key="5">
    <source>
        <dbReference type="Pfam" id="PF10312"/>
    </source>
</evidence>
<keyword evidence="7" id="KW-1185">Reference proteome</keyword>
<dbReference type="Pfam" id="PF10312">
    <property type="entry name" value="Cactin_mid"/>
    <property type="match status" value="1"/>
</dbReference>
<name>A0AAN8PNG1_PATCE</name>
<comment type="caution">
    <text evidence="6">The sequence shown here is derived from an EMBL/GenBank/DDBJ whole genome shotgun (WGS) entry which is preliminary data.</text>
</comment>
<feature type="compositionally biased region" description="Basic residues" evidence="3">
    <location>
        <begin position="1"/>
        <end position="34"/>
    </location>
</feature>
<dbReference type="InterPro" id="IPR018816">
    <property type="entry name" value="Cactin_central"/>
</dbReference>
<feature type="domain" description="Splicing factor cactin central" evidence="5">
    <location>
        <begin position="214"/>
        <end position="401"/>
    </location>
</feature>
<evidence type="ECO:0000256" key="2">
    <source>
        <dbReference type="ARBA" id="ARBA00034534"/>
    </source>
</evidence>